<feature type="domain" description="Disks large homologue 1 N-terminal PEST" evidence="2">
    <location>
        <begin position="121"/>
        <end position="166"/>
    </location>
</feature>
<gene>
    <name evidence="3" type="ORF">KC01_LOCUS21119</name>
</gene>
<dbReference type="Proteomes" id="UP001497482">
    <property type="component" value="Chromosome 2"/>
</dbReference>
<dbReference type="Pfam" id="PF10608">
    <property type="entry name" value="MAGUK_N_PEST"/>
    <property type="match status" value="1"/>
</dbReference>
<dbReference type="EMBL" id="OZ035824">
    <property type="protein sequence ID" value="CAL1591770.1"/>
    <property type="molecule type" value="Genomic_DNA"/>
</dbReference>
<feature type="region of interest" description="Disordered" evidence="1">
    <location>
        <begin position="29"/>
        <end position="64"/>
    </location>
</feature>
<evidence type="ECO:0000259" key="2">
    <source>
        <dbReference type="Pfam" id="PF10608"/>
    </source>
</evidence>
<dbReference type="PROSITE" id="PS51257">
    <property type="entry name" value="PROKAR_LIPOPROTEIN"/>
    <property type="match status" value="1"/>
</dbReference>
<keyword evidence="4" id="KW-1185">Reference proteome</keyword>
<reference evidence="3 4" key="1">
    <citation type="submission" date="2024-04" db="EMBL/GenBank/DDBJ databases">
        <authorList>
            <person name="Waldvogel A.-M."/>
            <person name="Schoenle A."/>
        </authorList>
    </citation>
    <scope>NUCLEOTIDE SEQUENCE [LARGE SCALE GENOMIC DNA]</scope>
</reference>
<dbReference type="InterPro" id="IPR019590">
    <property type="entry name" value="DLG1_PEST_dom"/>
</dbReference>
<proteinExistence type="predicted"/>
<evidence type="ECO:0000313" key="4">
    <source>
        <dbReference type="Proteomes" id="UP001497482"/>
    </source>
</evidence>
<evidence type="ECO:0000313" key="3">
    <source>
        <dbReference type="EMBL" id="CAL1591770.1"/>
    </source>
</evidence>
<sequence>MLCHCKVACSNNTISLMFGCKKYRYHEDDGTSPRLRPHLHHHPPCPQHPMGPQHLEHPLHSPGPYGRPAEDDERFGGPYVIEPSTLGRDGGVGECAGGWDGGTLGRTRSLRRVGSAGRPGELRGAELVQVAERQLSRIQHVHGYVTRAHIAPAQVKRQRRDWSKLVTRRLAK</sequence>
<dbReference type="AlphaFoldDB" id="A0AAV2KNY5"/>
<accession>A0AAV2KNY5</accession>
<organism evidence="3 4">
    <name type="scientific">Knipowitschia caucasica</name>
    <name type="common">Caucasian dwarf goby</name>
    <name type="synonym">Pomatoschistus caucasicus</name>
    <dbReference type="NCBI Taxonomy" id="637954"/>
    <lineage>
        <taxon>Eukaryota</taxon>
        <taxon>Metazoa</taxon>
        <taxon>Chordata</taxon>
        <taxon>Craniata</taxon>
        <taxon>Vertebrata</taxon>
        <taxon>Euteleostomi</taxon>
        <taxon>Actinopterygii</taxon>
        <taxon>Neopterygii</taxon>
        <taxon>Teleostei</taxon>
        <taxon>Neoteleostei</taxon>
        <taxon>Acanthomorphata</taxon>
        <taxon>Gobiaria</taxon>
        <taxon>Gobiiformes</taxon>
        <taxon>Gobioidei</taxon>
        <taxon>Gobiidae</taxon>
        <taxon>Gobiinae</taxon>
        <taxon>Knipowitschia</taxon>
    </lineage>
</organism>
<name>A0AAV2KNY5_KNICA</name>
<evidence type="ECO:0000256" key="1">
    <source>
        <dbReference type="SAM" id="MobiDB-lite"/>
    </source>
</evidence>
<protein>
    <recommendedName>
        <fullName evidence="2">Disks large homologue 1 N-terminal PEST domain-containing protein</fullName>
    </recommendedName>
</protein>